<dbReference type="InterPro" id="IPR036291">
    <property type="entry name" value="NAD(P)-bd_dom_sf"/>
</dbReference>
<dbReference type="Pfam" id="PF01370">
    <property type="entry name" value="Epimerase"/>
    <property type="match status" value="1"/>
</dbReference>
<dbReference type="InterPro" id="IPR001509">
    <property type="entry name" value="Epimerase_deHydtase"/>
</dbReference>
<evidence type="ECO:0000313" key="5">
    <source>
        <dbReference type="Proteomes" id="UP001466933"/>
    </source>
</evidence>
<dbReference type="Proteomes" id="UP001466933">
    <property type="component" value="Unassembled WGS sequence"/>
</dbReference>
<keyword evidence="2" id="KW-0472">Membrane</keyword>
<proteinExistence type="predicted"/>
<dbReference type="PANTHER" id="PTHR14097:SF7">
    <property type="entry name" value="OXIDOREDUCTASE HTATIP2"/>
    <property type="match status" value="1"/>
</dbReference>
<dbReference type="EMBL" id="JBCPYA010000032">
    <property type="protein sequence ID" value="MEN2475793.1"/>
    <property type="molecule type" value="Genomic_DNA"/>
</dbReference>
<sequence>MNIDTNSEKRASHRKILLAGATGLVGHEILRFLLADDSVDEVHVVARRAPGLQDSKLVVHIVDFRHLPPLMRVDEVYLALGTTIRAAGSRQAFRDVDLAANLAVAEASVRAGARRIALVSAVSANARSRIFYNQVKGELEEALERLPLDALVIAQPSLLLGNRSVLNQPTRMGEKLAACLSRLVQPMLPLDYRPVDADAVGRALIMTLPMAQGMVVLRPSELTRIGRAMSRPE</sequence>
<dbReference type="Gene3D" id="3.40.50.720">
    <property type="entry name" value="NAD(P)-binding Rossmann-like Domain"/>
    <property type="match status" value="1"/>
</dbReference>
<dbReference type="SUPFAM" id="SSF51735">
    <property type="entry name" value="NAD(P)-binding Rossmann-fold domains"/>
    <property type="match status" value="1"/>
</dbReference>
<accession>A0ABU9WUV5</accession>
<evidence type="ECO:0000256" key="2">
    <source>
        <dbReference type="ARBA" id="ARBA00023136"/>
    </source>
</evidence>
<dbReference type="RefSeq" id="WP_343495605.1">
    <property type="nucleotide sequence ID" value="NZ_JBCPYA010000032.1"/>
</dbReference>
<evidence type="ECO:0000259" key="3">
    <source>
        <dbReference type="Pfam" id="PF01370"/>
    </source>
</evidence>
<reference evidence="4 5" key="1">
    <citation type="submission" date="2024-05" db="EMBL/GenBank/DDBJ databases">
        <title>Burkholderia sp. Nov. a novel bacteria isolated from rhizosphere soil of Camellia sinensis.</title>
        <authorList>
            <person name="Dong Y."/>
        </authorList>
    </citation>
    <scope>NUCLEOTIDE SEQUENCE [LARGE SCALE GENOMIC DNA]</scope>
    <source>
        <strain evidence="4 5">GS2Y</strain>
    </source>
</reference>
<evidence type="ECO:0000256" key="1">
    <source>
        <dbReference type="ARBA" id="ARBA00004370"/>
    </source>
</evidence>
<gene>
    <name evidence="4" type="ORF">VOI36_38500</name>
</gene>
<evidence type="ECO:0000313" key="4">
    <source>
        <dbReference type="EMBL" id="MEN2475793.1"/>
    </source>
</evidence>
<comment type="caution">
    <text evidence="4">The sequence shown here is derived from an EMBL/GenBank/DDBJ whole genome shotgun (WGS) entry which is preliminary data.</text>
</comment>
<dbReference type="PANTHER" id="PTHR14097">
    <property type="entry name" value="OXIDOREDUCTASE HTATIP2"/>
    <property type="match status" value="1"/>
</dbReference>
<keyword evidence="5" id="KW-1185">Reference proteome</keyword>
<name>A0ABU9WUV5_9BURK</name>
<protein>
    <submittedName>
        <fullName evidence="4">NAD-dependent epimerase/dehydratase family protein</fullName>
    </submittedName>
</protein>
<comment type="subcellular location">
    <subcellularLocation>
        <location evidence="1">Membrane</location>
    </subcellularLocation>
</comment>
<feature type="domain" description="NAD-dependent epimerase/dehydratase" evidence="3">
    <location>
        <begin position="16"/>
        <end position="123"/>
    </location>
</feature>
<organism evidence="4 5">
    <name type="scientific">Burkholderia theae</name>
    <dbReference type="NCBI Taxonomy" id="3143496"/>
    <lineage>
        <taxon>Bacteria</taxon>
        <taxon>Pseudomonadati</taxon>
        <taxon>Pseudomonadota</taxon>
        <taxon>Betaproteobacteria</taxon>
        <taxon>Burkholderiales</taxon>
        <taxon>Burkholderiaceae</taxon>
        <taxon>Burkholderia</taxon>
    </lineage>
</organism>